<evidence type="ECO:0000256" key="1">
    <source>
        <dbReference type="SAM" id="MobiDB-lite"/>
    </source>
</evidence>
<dbReference type="GO" id="GO:0012505">
    <property type="term" value="C:endomembrane system"/>
    <property type="evidence" value="ECO:0007669"/>
    <property type="project" value="UniProtKB-ARBA"/>
</dbReference>
<proteinExistence type="predicted"/>
<feature type="region of interest" description="Disordered" evidence="1">
    <location>
        <begin position="411"/>
        <end position="438"/>
    </location>
</feature>
<keyword evidence="4" id="KW-1185">Reference proteome</keyword>
<dbReference type="STRING" id="1754192.A0A1Y1VDM5"/>
<feature type="region of interest" description="Disordered" evidence="1">
    <location>
        <begin position="1751"/>
        <end position="1803"/>
    </location>
</feature>
<dbReference type="OrthoDB" id="10258608at2759"/>
<feature type="region of interest" description="Disordered" evidence="1">
    <location>
        <begin position="455"/>
        <end position="512"/>
    </location>
</feature>
<feature type="compositionally biased region" description="Low complexity" evidence="1">
    <location>
        <begin position="660"/>
        <end position="674"/>
    </location>
</feature>
<feature type="region of interest" description="Disordered" evidence="1">
    <location>
        <begin position="612"/>
        <end position="674"/>
    </location>
</feature>
<dbReference type="CDD" id="cd00171">
    <property type="entry name" value="Sec7"/>
    <property type="match status" value="1"/>
</dbReference>
<organism evidence="3 4">
    <name type="scientific">Anaeromyces robustus</name>
    <dbReference type="NCBI Taxonomy" id="1754192"/>
    <lineage>
        <taxon>Eukaryota</taxon>
        <taxon>Fungi</taxon>
        <taxon>Fungi incertae sedis</taxon>
        <taxon>Chytridiomycota</taxon>
        <taxon>Chytridiomycota incertae sedis</taxon>
        <taxon>Neocallimastigomycetes</taxon>
        <taxon>Neocallimastigales</taxon>
        <taxon>Neocallimastigaceae</taxon>
        <taxon>Anaeromyces</taxon>
    </lineage>
</organism>
<dbReference type="PROSITE" id="PS50190">
    <property type="entry name" value="SEC7"/>
    <property type="match status" value="1"/>
</dbReference>
<dbReference type="InterPro" id="IPR056604">
    <property type="entry name" value="GBF1-like_TPR"/>
</dbReference>
<dbReference type="Pfam" id="PF01369">
    <property type="entry name" value="Sec7"/>
    <property type="match status" value="1"/>
</dbReference>
<dbReference type="InterPro" id="IPR023394">
    <property type="entry name" value="Sec7_C_sf"/>
</dbReference>
<feature type="compositionally biased region" description="Basic and acidic residues" evidence="1">
    <location>
        <begin position="427"/>
        <end position="438"/>
    </location>
</feature>
<feature type="compositionally biased region" description="Low complexity" evidence="1">
    <location>
        <begin position="1761"/>
        <end position="1778"/>
    </location>
</feature>
<evidence type="ECO:0000313" key="3">
    <source>
        <dbReference type="EMBL" id="ORX52874.1"/>
    </source>
</evidence>
<feature type="compositionally biased region" description="Basic and acidic residues" evidence="1">
    <location>
        <begin position="458"/>
        <end position="471"/>
    </location>
</feature>
<comment type="caution">
    <text evidence="3">The sequence shown here is derived from an EMBL/GenBank/DDBJ whole genome shotgun (WGS) entry which is preliminary data.</text>
</comment>
<dbReference type="InterPro" id="IPR000904">
    <property type="entry name" value="Sec7_dom"/>
</dbReference>
<dbReference type="GO" id="GO:0032012">
    <property type="term" value="P:regulation of ARF protein signal transduction"/>
    <property type="evidence" value="ECO:0007669"/>
    <property type="project" value="InterPro"/>
</dbReference>
<dbReference type="PANTHER" id="PTHR10663">
    <property type="entry name" value="GUANYL-NUCLEOTIDE EXCHANGE FACTOR"/>
    <property type="match status" value="1"/>
</dbReference>
<reference evidence="3 4" key="2">
    <citation type="submission" date="2016-08" db="EMBL/GenBank/DDBJ databases">
        <title>Pervasive Adenine N6-methylation of Active Genes in Fungi.</title>
        <authorList>
            <consortium name="DOE Joint Genome Institute"/>
            <person name="Mondo S.J."/>
            <person name="Dannebaum R.O."/>
            <person name="Kuo R.C."/>
            <person name="Labutti K."/>
            <person name="Haridas S."/>
            <person name="Kuo A."/>
            <person name="Salamov A."/>
            <person name="Ahrendt S.R."/>
            <person name="Lipzen A."/>
            <person name="Sullivan W."/>
            <person name="Andreopoulos W.B."/>
            <person name="Clum A."/>
            <person name="Lindquist E."/>
            <person name="Daum C."/>
            <person name="Ramamoorthy G.K."/>
            <person name="Gryganskyi A."/>
            <person name="Culley D."/>
            <person name="Magnuson J.K."/>
            <person name="James T.Y."/>
            <person name="O'Malley M.A."/>
            <person name="Stajich J.E."/>
            <person name="Spatafora J.W."/>
            <person name="Visel A."/>
            <person name="Grigoriev I.V."/>
        </authorList>
    </citation>
    <scope>NUCLEOTIDE SEQUENCE [LARGE SCALE GENOMIC DNA]</scope>
    <source>
        <strain evidence="3 4">S4</strain>
    </source>
</reference>
<feature type="compositionally biased region" description="Low complexity" evidence="1">
    <location>
        <begin position="1789"/>
        <end position="1803"/>
    </location>
</feature>
<evidence type="ECO:0000259" key="2">
    <source>
        <dbReference type="PROSITE" id="PS50190"/>
    </source>
</evidence>
<dbReference type="EMBL" id="MCFG01000724">
    <property type="protein sequence ID" value="ORX52874.1"/>
    <property type="molecule type" value="Genomic_DNA"/>
</dbReference>
<dbReference type="GO" id="GO:0016192">
    <property type="term" value="P:vesicle-mediated transport"/>
    <property type="evidence" value="ECO:0007669"/>
    <property type="project" value="UniProtKB-ARBA"/>
</dbReference>
<gene>
    <name evidence="3" type="ORF">BCR32DRAFT_251804</name>
</gene>
<accession>A0A1Y1VDM5</accession>
<feature type="compositionally biased region" description="Low complexity" evidence="1">
    <location>
        <begin position="630"/>
        <end position="649"/>
    </location>
</feature>
<name>A0A1Y1VDM5_9FUNG</name>
<dbReference type="SMART" id="SM00222">
    <property type="entry name" value="Sec7"/>
    <property type="match status" value="1"/>
</dbReference>
<dbReference type="Proteomes" id="UP000193944">
    <property type="component" value="Unassembled WGS sequence"/>
</dbReference>
<dbReference type="SUPFAM" id="SSF48425">
    <property type="entry name" value="Sec7 domain"/>
    <property type="match status" value="1"/>
</dbReference>
<sequence length="1803" mass="205624">MKTSKGRNSETFPELKWSYIINSEIVSLINVMRKNQRWSISISNILERSNSNISKNQITALSIVGGKKYYENLMNAEDISTNVKFEKNNKLLQDLLKLQNRLPYINSVSELDPFELLYPFLEIIRSGETTGPITGAALSSVEKFIKYEIINIKHPNLYYAISALVTSVTHCKFEATDVASDEVVLSQILRLLQVTATSKAGKYGLDDKAICEMVEAAFGMCFQVRVNELLRRSAEHTLVVLIQVAFTRLSKTIYLNSQILKETLTIKPQVPSHVDDNTSSNEPSIFKYEKNQKTKSSSIMTNKINDTHTKRQVQQYPTEKVFLMDTTLSKDEEPLLEQEKMEEAFIPFGKPAILETLSVLVSLVNPKDKKHTDSIHRIVAIRLLNTVLEVGGQSLKKWIEIAEKIEKNLNSSSKNNKHRRNSSVQIDPRKELKMSSKGDNIVEDKQFVQVGNFNINEDQNKEESTEVKDDNDSPNSSNGNLIKVNDSNKDIQETSSSSSVDPEPENSFSESFENLLSEEESMALTIKDLLLNELFKHLFLLIRMESLTFASPPSANTLSLLSASLRLIIALFQIFHGHLKHQLEFFMIYIMNQIDCGVVVFDLNEFIFDNKNNNNKNNDSTESINDKQNQENNQDNQENKNNQSQSNPSEENKTRQSSDNQNYNSLQQRNQRQRNSNWSIVPEVRELFLQCLLQLIQIPTFITDLYVNYDGSISSQNNLFEILIYFLSKHAFPDCTPGGPVTSSIHQIICLDGLLSFLKGIVNRSCNKNCSLNTNDLLYISPELLIEHKQKKEIWKEGARRFNIKPKQGIEFLQQHKFLPTPIDSLSLAVFLKNTPQVNKKALGEFIAKPDNVDLLTSFISLYDFHNKRLDEAIRMMLESFRLPGESQQIERILQAFSRHYYISSKESGDKEFANEDAAFILSYAIVMLNTDQHNPQVRNKMTFNDFKRNVSGINDGKDLSIEYLTKIFNAIRESEIIMPEEHDGELGFNYQWRELIQRSKTDNSFTICETSIYDRNMFITTCNLTIAAISYAFETAEDDITIQKAIVGLHYCTLIAKKFKMNSIIDTIVNSLSLLTGLQNKTPDSYDPLAKPKTLDKWSVEFGINCKGQVASLLMFDIVADYGDSIRGGWKSIMECINNLFLHSLLPESITEYNDLVRGKSQIPHLVTPRPIKKSDSIRRDTGFISTLFQFALAQQNDDNYQPTQEELAAQHFTSECIKSSRISDIFNNINKMDKESLIELCNAMIQYSFKPIKRPSSLKNLNNQNINKTASSSNSSLNNTSLSHQYFTEHINSMDNSKQSSPNSSYKNLQSNNKNQKIEFSSSALFFLYWLTNITVDNAERVDDLWNITFDHCQEIIKNSVYCPSNLIEYTVVAMLKLCKKLIKLNIKPELVTSTFESIKLIPTNIMNEINDPLMAGINDLVKEAPQYIKNNNIWAYIIDIISINSTISLSSEHTFNIMVTLIDESLKAPENSAVTQENFGDIVDFLIGFMATISMNGGSDNERNKQKNNHNNKLSKNNNLTNKYALKALEKLYSLHSLIPQLIRSTGIRSERAWFEFWLPILSGLGQQCYHSCKEVRQSALVYLQRALLSNDLESNSNANFWSDCFDNVLFPLLEELLKKEVYNLDPNGMDETMARASALMCKIFLHYFPKMNSKELERIWADILQYLCRYLVAAKSEYLKEGVIESIKNLLLVMYAQGVFYKTPEEVNNPNPEYNKLWNLTWKILSCVLPKLKDELFSKGSFSPVVQSPSTTKFESNENINDTLNDTTTNVENNSGSTTEETKPTDTANTTTENAETLS</sequence>
<dbReference type="Gene3D" id="1.10.1000.11">
    <property type="entry name" value="Arf Nucleotide-binding Site Opener,domain 2"/>
    <property type="match status" value="1"/>
</dbReference>
<dbReference type="PANTHER" id="PTHR10663:SF388">
    <property type="entry name" value="GOLGI-SPECIFIC BREFELDIN A-RESISTANCE GUANINE NUCLEOTIDE EXCHANGE FACTOR 1"/>
    <property type="match status" value="1"/>
</dbReference>
<evidence type="ECO:0000313" key="4">
    <source>
        <dbReference type="Proteomes" id="UP000193944"/>
    </source>
</evidence>
<dbReference type="Pfam" id="PF23325">
    <property type="entry name" value="TPR_28"/>
    <property type="match status" value="1"/>
</dbReference>
<protein>
    <submittedName>
        <fullName evidence="3">Sec7-domain-containing protein</fullName>
    </submittedName>
</protein>
<dbReference type="FunFam" id="1.10.1000.11:FF:000002">
    <property type="entry name" value="Cytohesin 1"/>
    <property type="match status" value="1"/>
</dbReference>
<feature type="compositionally biased region" description="Low complexity" evidence="1">
    <location>
        <begin position="612"/>
        <end position="623"/>
    </location>
</feature>
<dbReference type="GO" id="GO:0005085">
    <property type="term" value="F:guanyl-nucleotide exchange factor activity"/>
    <property type="evidence" value="ECO:0007669"/>
    <property type="project" value="InterPro"/>
</dbReference>
<dbReference type="GO" id="GO:0005737">
    <property type="term" value="C:cytoplasm"/>
    <property type="evidence" value="ECO:0007669"/>
    <property type="project" value="UniProtKB-ARBA"/>
</dbReference>
<reference evidence="3 4" key="1">
    <citation type="submission" date="2016-08" db="EMBL/GenBank/DDBJ databases">
        <title>A Parts List for Fungal Cellulosomes Revealed by Comparative Genomics.</title>
        <authorList>
            <consortium name="DOE Joint Genome Institute"/>
            <person name="Haitjema C.H."/>
            <person name="Gilmore S.P."/>
            <person name="Henske J.K."/>
            <person name="Solomon K.V."/>
            <person name="De Groot R."/>
            <person name="Kuo A."/>
            <person name="Mondo S.J."/>
            <person name="Salamov A.A."/>
            <person name="Labutti K."/>
            <person name="Zhao Z."/>
            <person name="Chiniquy J."/>
            <person name="Barry K."/>
            <person name="Brewer H.M."/>
            <person name="Purvine S.O."/>
            <person name="Wright A.T."/>
            <person name="Boxma B."/>
            <person name="Van Alen T."/>
            <person name="Hackstein J.H."/>
            <person name="Baker S.E."/>
            <person name="Grigoriev I.V."/>
            <person name="O'Malley M.A."/>
        </authorList>
    </citation>
    <scope>NUCLEOTIDE SEQUENCE [LARGE SCALE GENOMIC DNA]</scope>
    <source>
        <strain evidence="3 4">S4</strain>
    </source>
</reference>
<feature type="domain" description="SEC7" evidence="2">
    <location>
        <begin position="784"/>
        <end position="975"/>
    </location>
</feature>
<dbReference type="InterPro" id="IPR035999">
    <property type="entry name" value="Sec7_dom_sf"/>
</dbReference>
<dbReference type="Gene3D" id="1.10.220.20">
    <property type="match status" value="1"/>
</dbReference>